<organism evidence="2 3">
    <name type="scientific">Chondrus crispus</name>
    <name type="common">Carrageen Irish moss</name>
    <name type="synonym">Polymorpha crispa</name>
    <dbReference type="NCBI Taxonomy" id="2769"/>
    <lineage>
        <taxon>Eukaryota</taxon>
        <taxon>Rhodophyta</taxon>
        <taxon>Florideophyceae</taxon>
        <taxon>Rhodymeniophycidae</taxon>
        <taxon>Gigartinales</taxon>
        <taxon>Gigartinaceae</taxon>
        <taxon>Chondrus</taxon>
    </lineage>
</organism>
<dbReference type="EMBL" id="HG001477">
    <property type="protein sequence ID" value="CDF32344.1"/>
    <property type="molecule type" value="Genomic_DNA"/>
</dbReference>
<sequence length="102" mass="10955">MPTPASVSSTNKVRVSSFQLLPVPSSSCRPGLVLFVVAPSTCSWPRGAPQAHRLLSISLQTTNLQTPSARTRHRPTPLVPNIIFDDNASSMPSPPRAPSVRQ</sequence>
<dbReference type="KEGG" id="ccp:CHC_T00008076001"/>
<dbReference type="GeneID" id="17319723"/>
<gene>
    <name evidence="2" type="ORF">CHC_T00008076001</name>
</gene>
<dbReference type="AlphaFoldDB" id="R7Q2T4"/>
<proteinExistence type="predicted"/>
<feature type="region of interest" description="Disordered" evidence="1">
    <location>
        <begin position="64"/>
        <end position="102"/>
    </location>
</feature>
<evidence type="ECO:0000313" key="2">
    <source>
        <dbReference type="EMBL" id="CDF32344.1"/>
    </source>
</evidence>
<dbReference type="Gramene" id="CDF32344">
    <property type="protein sequence ID" value="CDF32344"/>
    <property type="gene ID" value="CHC_T00008076001"/>
</dbReference>
<reference evidence="3" key="1">
    <citation type="journal article" date="2013" name="Proc. Natl. Acad. Sci. U.S.A.">
        <title>Genome structure and metabolic features in the red seaweed Chondrus crispus shed light on evolution of the Archaeplastida.</title>
        <authorList>
            <person name="Collen J."/>
            <person name="Porcel B."/>
            <person name="Carre W."/>
            <person name="Ball S.G."/>
            <person name="Chaparro C."/>
            <person name="Tonon T."/>
            <person name="Barbeyron T."/>
            <person name="Michel G."/>
            <person name="Noel B."/>
            <person name="Valentin K."/>
            <person name="Elias M."/>
            <person name="Artiguenave F."/>
            <person name="Arun A."/>
            <person name="Aury J.M."/>
            <person name="Barbosa-Neto J.F."/>
            <person name="Bothwell J.H."/>
            <person name="Bouget F.Y."/>
            <person name="Brillet L."/>
            <person name="Cabello-Hurtado F."/>
            <person name="Capella-Gutierrez S."/>
            <person name="Charrier B."/>
            <person name="Cladiere L."/>
            <person name="Cock J.M."/>
            <person name="Coelho S.M."/>
            <person name="Colleoni C."/>
            <person name="Czjzek M."/>
            <person name="Da Silva C."/>
            <person name="Delage L."/>
            <person name="Denoeud F."/>
            <person name="Deschamps P."/>
            <person name="Dittami S.M."/>
            <person name="Gabaldon T."/>
            <person name="Gachon C.M."/>
            <person name="Groisillier A."/>
            <person name="Herve C."/>
            <person name="Jabbari K."/>
            <person name="Katinka M."/>
            <person name="Kloareg B."/>
            <person name="Kowalczyk N."/>
            <person name="Labadie K."/>
            <person name="Leblanc C."/>
            <person name="Lopez P.J."/>
            <person name="McLachlan D.H."/>
            <person name="Meslet-Cladiere L."/>
            <person name="Moustafa A."/>
            <person name="Nehr Z."/>
            <person name="Nyvall Collen P."/>
            <person name="Panaud O."/>
            <person name="Partensky F."/>
            <person name="Poulain J."/>
            <person name="Rensing S.A."/>
            <person name="Rousvoal S."/>
            <person name="Samson G."/>
            <person name="Symeonidi A."/>
            <person name="Weissenbach J."/>
            <person name="Zambounis A."/>
            <person name="Wincker P."/>
            <person name="Boyen C."/>
        </authorList>
    </citation>
    <scope>NUCLEOTIDE SEQUENCE [LARGE SCALE GENOMIC DNA]</scope>
    <source>
        <strain evidence="3">cv. Stackhouse</strain>
    </source>
</reference>
<keyword evidence="3" id="KW-1185">Reference proteome</keyword>
<protein>
    <submittedName>
        <fullName evidence="2">Uncharacterized protein</fullName>
    </submittedName>
</protein>
<feature type="compositionally biased region" description="Pro residues" evidence="1">
    <location>
        <begin position="92"/>
        <end position="102"/>
    </location>
</feature>
<evidence type="ECO:0000313" key="3">
    <source>
        <dbReference type="Proteomes" id="UP000012073"/>
    </source>
</evidence>
<dbReference type="RefSeq" id="XP_005712009.1">
    <property type="nucleotide sequence ID" value="XM_005711952.1"/>
</dbReference>
<dbReference type="Proteomes" id="UP000012073">
    <property type="component" value="Unassembled WGS sequence"/>
</dbReference>
<name>R7Q2T4_CHOCR</name>
<evidence type="ECO:0000256" key="1">
    <source>
        <dbReference type="SAM" id="MobiDB-lite"/>
    </source>
</evidence>
<accession>R7Q2T4</accession>